<evidence type="ECO:0000256" key="1">
    <source>
        <dbReference type="ARBA" id="ARBA00006432"/>
    </source>
</evidence>
<dbReference type="InterPro" id="IPR020845">
    <property type="entry name" value="AMP-binding_CS"/>
</dbReference>
<dbReference type="InterPro" id="IPR000873">
    <property type="entry name" value="AMP-dep_synth/lig_dom"/>
</dbReference>
<evidence type="ECO:0000259" key="3">
    <source>
        <dbReference type="Pfam" id="PF00501"/>
    </source>
</evidence>
<dbReference type="EMBL" id="MVHP01000015">
    <property type="protein sequence ID" value="ORA65267.1"/>
    <property type="molecule type" value="Genomic_DNA"/>
</dbReference>
<reference evidence="5 6" key="1">
    <citation type="submission" date="2017-02" db="EMBL/GenBank/DDBJ databases">
        <title>The new phylogeny of genus Mycobacterium.</title>
        <authorList>
            <person name="Tortoli E."/>
            <person name="Trovato A."/>
            <person name="Cirillo D.M."/>
        </authorList>
    </citation>
    <scope>NUCLEOTIDE SEQUENCE [LARGE SCALE GENOMIC DNA]</scope>
    <source>
        <strain evidence="5 6">FI-09383</strain>
    </source>
</reference>
<comment type="caution">
    <text evidence="5">The sequence shown here is derived from an EMBL/GenBank/DDBJ whole genome shotgun (WGS) entry which is preliminary data.</text>
</comment>
<keyword evidence="2" id="KW-0436">Ligase</keyword>
<dbReference type="GO" id="GO:0006631">
    <property type="term" value="P:fatty acid metabolic process"/>
    <property type="evidence" value="ECO:0007669"/>
    <property type="project" value="TreeGrafter"/>
</dbReference>
<feature type="domain" description="AMP-dependent synthetase/ligase" evidence="3">
    <location>
        <begin position="27"/>
        <end position="401"/>
    </location>
</feature>
<dbReference type="SUPFAM" id="SSF56801">
    <property type="entry name" value="Acetyl-CoA synthetase-like"/>
    <property type="match status" value="1"/>
</dbReference>
<evidence type="ECO:0000313" key="6">
    <source>
        <dbReference type="Proteomes" id="UP000192772"/>
    </source>
</evidence>
<name>A0A0M2ZKK3_9MYCO</name>
<dbReference type="Gene3D" id="3.30.300.30">
    <property type="match status" value="1"/>
</dbReference>
<dbReference type="PANTHER" id="PTHR43201:SF5">
    <property type="entry name" value="MEDIUM-CHAIN ACYL-COA LIGASE ACSF2, MITOCHONDRIAL"/>
    <property type="match status" value="1"/>
</dbReference>
<gene>
    <name evidence="5" type="ORF">BST23_14345</name>
</gene>
<dbReference type="InterPro" id="IPR025110">
    <property type="entry name" value="AMP-bd_C"/>
</dbReference>
<dbReference type="Pfam" id="PF00501">
    <property type="entry name" value="AMP-binding"/>
    <property type="match status" value="1"/>
</dbReference>
<evidence type="ECO:0000256" key="2">
    <source>
        <dbReference type="ARBA" id="ARBA00022598"/>
    </source>
</evidence>
<feature type="domain" description="AMP-binding enzyme C-terminal" evidence="4">
    <location>
        <begin position="471"/>
        <end position="546"/>
    </location>
</feature>
<organism evidence="5 6">
    <name type="scientific">Mycolicibacterium elephantis</name>
    <dbReference type="NCBI Taxonomy" id="81858"/>
    <lineage>
        <taxon>Bacteria</taxon>
        <taxon>Bacillati</taxon>
        <taxon>Actinomycetota</taxon>
        <taxon>Actinomycetes</taxon>
        <taxon>Mycobacteriales</taxon>
        <taxon>Mycobacteriaceae</taxon>
        <taxon>Mycolicibacterium</taxon>
    </lineage>
</organism>
<proteinExistence type="inferred from homology"/>
<comment type="similarity">
    <text evidence="1">Belongs to the ATP-dependent AMP-binding enzyme family.</text>
</comment>
<dbReference type="NCBIfam" id="NF005863">
    <property type="entry name" value="PRK07798.1"/>
    <property type="match status" value="1"/>
</dbReference>
<dbReference type="Pfam" id="PF13193">
    <property type="entry name" value="AMP-binding_C"/>
    <property type="match status" value="1"/>
</dbReference>
<sequence>MSDSLVESAETGSAPQFTVPAVADTVAASIGDREFIIQGDRRYTYAQVVERANRLAAYLHTRGLGCHTERSELQGHEVGQDLLGIYAYNGPEYVEGMLGSWRARVAPFNVNYRYVKNELHYLLADSGATALIYHAAFAPRVAEVLPNLPHLRVLIQIADDSGNDLVHGAVDYESIVASGAAEPPPVEPSPDDLYVLYTGGTTGMPKGVLWRQHDIFMTSFGGRNMATGELTTSYDQIAKRVAENPGTKIFTLPPLMHGAAQWAVMTALSTGQAVVFPTTPARFDPDEVVRTIEKEKVLAVQVVGDAMARPLADAIERSSADLSSMAVVANGGALLTPTGKQRLIDVKPGLIVMDGVGSSETGIQMNHMSAPGAVSTGKFNAGPDTFVAAEDLSKILDPGHDGIGWLAQRGYVPLGYKGDAEKTAKTFPVIDGVRYSIPGDRARHLADGGIELLGRDSVTINSGGEKIFAEEVETAVLSHPAVADVVVSGRPSERWGQEVVAVVALVEGASADADELIEHAAKSIARYKLPKAVVFRPAIERSPAGKADYRWAREQATSET</sequence>
<dbReference type="Gene3D" id="3.40.50.12780">
    <property type="entry name" value="N-terminal domain of ligase-like"/>
    <property type="match status" value="1"/>
</dbReference>
<dbReference type="STRING" id="81858.BST23_14345"/>
<evidence type="ECO:0000259" key="4">
    <source>
        <dbReference type="Pfam" id="PF13193"/>
    </source>
</evidence>
<evidence type="ECO:0000313" key="5">
    <source>
        <dbReference type="EMBL" id="ORA65267.1"/>
    </source>
</evidence>
<accession>A0A0M2ZKK3</accession>
<dbReference type="GO" id="GO:0031956">
    <property type="term" value="F:medium-chain fatty acid-CoA ligase activity"/>
    <property type="evidence" value="ECO:0007669"/>
    <property type="project" value="TreeGrafter"/>
</dbReference>
<dbReference type="AlphaFoldDB" id="A0A0M2ZKK3"/>
<protein>
    <submittedName>
        <fullName evidence="5">Acyl-CoA synthetase</fullName>
    </submittedName>
</protein>
<dbReference type="OrthoDB" id="3443462at2"/>
<dbReference type="PANTHER" id="PTHR43201">
    <property type="entry name" value="ACYL-COA SYNTHETASE"/>
    <property type="match status" value="1"/>
</dbReference>
<dbReference type="PROSITE" id="PS00455">
    <property type="entry name" value="AMP_BINDING"/>
    <property type="match status" value="1"/>
</dbReference>
<dbReference type="InterPro" id="IPR045851">
    <property type="entry name" value="AMP-bd_C_sf"/>
</dbReference>
<dbReference type="InterPro" id="IPR042099">
    <property type="entry name" value="ANL_N_sf"/>
</dbReference>
<dbReference type="RefSeq" id="WP_046750640.1">
    <property type="nucleotide sequence ID" value="NZ_LBNO01000005.1"/>
</dbReference>
<dbReference type="Proteomes" id="UP000192772">
    <property type="component" value="Unassembled WGS sequence"/>
</dbReference>